<feature type="compositionally biased region" description="Basic residues" evidence="1">
    <location>
        <begin position="15"/>
        <end position="26"/>
    </location>
</feature>
<name>A0A0A9BC12_ARUDO</name>
<dbReference type="AlphaFoldDB" id="A0A0A9BC12"/>
<reference evidence="2" key="2">
    <citation type="journal article" date="2015" name="Data Brief">
        <title>Shoot transcriptome of the giant reed, Arundo donax.</title>
        <authorList>
            <person name="Barrero R.A."/>
            <person name="Guerrero F.D."/>
            <person name="Moolhuijzen P."/>
            <person name="Goolsby J.A."/>
            <person name="Tidwell J."/>
            <person name="Bellgard S.E."/>
            <person name="Bellgard M.I."/>
        </authorList>
    </citation>
    <scope>NUCLEOTIDE SEQUENCE</scope>
    <source>
        <tissue evidence="2">Shoot tissue taken approximately 20 cm above the soil surface</tissue>
    </source>
</reference>
<organism evidence="2">
    <name type="scientific">Arundo donax</name>
    <name type="common">Giant reed</name>
    <name type="synonym">Donax arundinaceus</name>
    <dbReference type="NCBI Taxonomy" id="35708"/>
    <lineage>
        <taxon>Eukaryota</taxon>
        <taxon>Viridiplantae</taxon>
        <taxon>Streptophyta</taxon>
        <taxon>Embryophyta</taxon>
        <taxon>Tracheophyta</taxon>
        <taxon>Spermatophyta</taxon>
        <taxon>Magnoliopsida</taxon>
        <taxon>Liliopsida</taxon>
        <taxon>Poales</taxon>
        <taxon>Poaceae</taxon>
        <taxon>PACMAD clade</taxon>
        <taxon>Arundinoideae</taxon>
        <taxon>Arundineae</taxon>
        <taxon>Arundo</taxon>
    </lineage>
</organism>
<reference evidence="2" key="1">
    <citation type="submission" date="2014-09" db="EMBL/GenBank/DDBJ databases">
        <authorList>
            <person name="Magalhaes I.L.F."/>
            <person name="Oliveira U."/>
            <person name="Santos F.R."/>
            <person name="Vidigal T.H.D.A."/>
            <person name="Brescovit A.D."/>
            <person name="Santos A.J."/>
        </authorList>
    </citation>
    <scope>NUCLEOTIDE SEQUENCE</scope>
    <source>
        <tissue evidence="2">Shoot tissue taken approximately 20 cm above the soil surface</tissue>
    </source>
</reference>
<sequence>MSGGQRAPERPRPWWTKRRRGPRPGKRPQSAPRATLRRRQNPKRVGLCHSNAAPSNGP</sequence>
<evidence type="ECO:0000256" key="1">
    <source>
        <dbReference type="SAM" id="MobiDB-lite"/>
    </source>
</evidence>
<protein>
    <submittedName>
        <fullName evidence="2">Uncharacterized protein</fullName>
    </submittedName>
</protein>
<feature type="region of interest" description="Disordered" evidence="1">
    <location>
        <begin position="1"/>
        <end position="58"/>
    </location>
</feature>
<dbReference type="EMBL" id="GBRH01237019">
    <property type="protein sequence ID" value="JAD60876.1"/>
    <property type="molecule type" value="Transcribed_RNA"/>
</dbReference>
<accession>A0A0A9BC12</accession>
<evidence type="ECO:0000313" key="2">
    <source>
        <dbReference type="EMBL" id="JAD60876.1"/>
    </source>
</evidence>
<proteinExistence type="predicted"/>